<feature type="region of interest" description="Disordered" evidence="2">
    <location>
        <begin position="232"/>
        <end position="264"/>
    </location>
</feature>
<evidence type="ECO:0000256" key="2">
    <source>
        <dbReference type="SAM" id="MobiDB-lite"/>
    </source>
</evidence>
<dbReference type="EMBL" id="JANPWB010000005">
    <property type="protein sequence ID" value="KAJ1187608.1"/>
    <property type="molecule type" value="Genomic_DNA"/>
</dbReference>
<proteinExistence type="predicted"/>
<protein>
    <submittedName>
        <fullName evidence="3">Uncharacterized protein</fullName>
    </submittedName>
</protein>
<dbReference type="Proteomes" id="UP001066276">
    <property type="component" value="Chromosome 3_1"/>
</dbReference>
<reference evidence="3" key="1">
    <citation type="journal article" date="2022" name="bioRxiv">
        <title>Sequencing and chromosome-scale assembly of the giantPleurodeles waltlgenome.</title>
        <authorList>
            <person name="Brown T."/>
            <person name="Elewa A."/>
            <person name="Iarovenko S."/>
            <person name="Subramanian E."/>
            <person name="Araus A.J."/>
            <person name="Petzold A."/>
            <person name="Susuki M."/>
            <person name="Suzuki K.-i.T."/>
            <person name="Hayashi T."/>
            <person name="Toyoda A."/>
            <person name="Oliveira C."/>
            <person name="Osipova E."/>
            <person name="Leigh N.D."/>
            <person name="Simon A."/>
            <person name="Yun M.H."/>
        </authorList>
    </citation>
    <scope>NUCLEOTIDE SEQUENCE</scope>
    <source>
        <strain evidence="3">20211129_DDA</strain>
        <tissue evidence="3">Liver</tissue>
    </source>
</reference>
<dbReference type="AlphaFoldDB" id="A0AAV7UF39"/>
<dbReference type="PANTHER" id="PTHR11505">
    <property type="entry name" value="L1 TRANSPOSABLE ELEMENT-RELATED"/>
    <property type="match status" value="1"/>
</dbReference>
<sequence length="264" mass="29950">MDNATTSLTAETKSMRLDIAGLQSRVKKLEQQVSMVETHITSSLNRDQELLYLQSKLIDLEDGSRSDNVSFFRFPENIEGADIHSCLRETLPKLTGPNFDPPLEFQRVHRLGPKRWDEANRPWPIIACFLRQVQTVNTRAVVRAHGPFRMDGQEIRLIADFSKETCECRKAFLVLRSRLRQLEVKYGLFEPARMWITKNGVSKDFYDPEDLQVFLEGLQIQSMYTATVAQPQDLSGATQGAPPPNSSPGETERPTVDFHPGGET</sequence>
<feature type="coiled-coil region" evidence="1">
    <location>
        <begin position="12"/>
        <end position="39"/>
    </location>
</feature>
<dbReference type="InterPro" id="IPR004244">
    <property type="entry name" value="Transposase_22"/>
</dbReference>
<feature type="compositionally biased region" description="Basic and acidic residues" evidence="2">
    <location>
        <begin position="250"/>
        <end position="264"/>
    </location>
</feature>
<comment type="caution">
    <text evidence="3">The sequence shown here is derived from an EMBL/GenBank/DDBJ whole genome shotgun (WGS) entry which is preliminary data.</text>
</comment>
<keyword evidence="4" id="KW-1185">Reference proteome</keyword>
<gene>
    <name evidence="3" type="ORF">NDU88_004383</name>
</gene>
<name>A0AAV7UF39_PLEWA</name>
<dbReference type="InterPro" id="IPR042566">
    <property type="entry name" value="L1_C"/>
</dbReference>
<accession>A0AAV7UF39</accession>
<organism evidence="3 4">
    <name type="scientific">Pleurodeles waltl</name>
    <name type="common">Iberian ribbed newt</name>
    <dbReference type="NCBI Taxonomy" id="8319"/>
    <lineage>
        <taxon>Eukaryota</taxon>
        <taxon>Metazoa</taxon>
        <taxon>Chordata</taxon>
        <taxon>Craniata</taxon>
        <taxon>Vertebrata</taxon>
        <taxon>Euteleostomi</taxon>
        <taxon>Amphibia</taxon>
        <taxon>Batrachia</taxon>
        <taxon>Caudata</taxon>
        <taxon>Salamandroidea</taxon>
        <taxon>Salamandridae</taxon>
        <taxon>Pleurodelinae</taxon>
        <taxon>Pleurodeles</taxon>
    </lineage>
</organism>
<keyword evidence="1" id="KW-0175">Coiled coil</keyword>
<evidence type="ECO:0000256" key="1">
    <source>
        <dbReference type="SAM" id="Coils"/>
    </source>
</evidence>
<evidence type="ECO:0000313" key="4">
    <source>
        <dbReference type="Proteomes" id="UP001066276"/>
    </source>
</evidence>
<evidence type="ECO:0000313" key="3">
    <source>
        <dbReference type="EMBL" id="KAJ1187608.1"/>
    </source>
</evidence>
<dbReference type="Gene3D" id="3.30.250.20">
    <property type="entry name" value="L1 transposable element, C-terminal domain"/>
    <property type="match status" value="1"/>
</dbReference>